<accession>A8Q8Z4</accession>
<dbReference type="OrthoDB" id="10012223at2759"/>
<comment type="caution">
    <text evidence="3">The sequence shown here is derived from an EMBL/GenBank/DDBJ whole genome shotgun (WGS) entry which is preliminary data.</text>
</comment>
<feature type="compositionally biased region" description="Low complexity" evidence="1">
    <location>
        <begin position="299"/>
        <end position="315"/>
    </location>
</feature>
<dbReference type="OMA" id="WAYELIE"/>
<dbReference type="Proteomes" id="UP000008837">
    <property type="component" value="Unassembled WGS sequence"/>
</dbReference>
<reference evidence="3 4" key="1">
    <citation type="journal article" date="2007" name="Proc. Natl. Acad. Sci. U.S.A.">
        <title>Dandruff-associated Malassezia genomes reveal convergent and divergent virulence traits shared with plant and human fungal pathogens.</title>
        <authorList>
            <person name="Xu J."/>
            <person name="Saunders C.W."/>
            <person name="Hu P."/>
            <person name="Grant R.A."/>
            <person name="Boekhout T."/>
            <person name="Kuramae E.E."/>
            <person name="Kronstad J.W."/>
            <person name="Deangelis Y.M."/>
            <person name="Reeder N.L."/>
            <person name="Johnstone K.R."/>
            <person name="Leland M."/>
            <person name="Fieno A.M."/>
            <person name="Begley W.M."/>
            <person name="Sun Y."/>
            <person name="Lacey M.P."/>
            <person name="Chaudhary T."/>
            <person name="Keough T."/>
            <person name="Chu L."/>
            <person name="Sears R."/>
            <person name="Yuan B."/>
            <person name="Dawson T.L.Jr."/>
        </authorList>
    </citation>
    <scope>NUCLEOTIDE SEQUENCE [LARGE SCALE GENOMIC DNA]</scope>
    <source>
        <strain evidence="4">ATCC MYA-4612 / CBS 7966</strain>
    </source>
</reference>
<keyword evidence="4" id="KW-1185">Reference proteome</keyword>
<feature type="transmembrane region" description="Helical" evidence="2">
    <location>
        <begin position="212"/>
        <end position="232"/>
    </location>
</feature>
<dbReference type="InParanoid" id="A8Q8Z4"/>
<dbReference type="PANTHER" id="PTHR34292:SF2">
    <property type="entry name" value="OUTER SPORE WALL PROTEIN LDS1"/>
    <property type="match status" value="1"/>
</dbReference>
<protein>
    <submittedName>
        <fullName evidence="3">Uncharacterized protein</fullName>
    </submittedName>
</protein>
<name>A8Q8Z4_MALGO</name>
<dbReference type="KEGG" id="mgl:MGL_3375"/>
<keyword evidence="2" id="KW-1133">Transmembrane helix</keyword>
<dbReference type="RefSeq" id="XP_001729340.1">
    <property type="nucleotide sequence ID" value="XM_001729288.1"/>
</dbReference>
<feature type="transmembrane region" description="Helical" evidence="2">
    <location>
        <begin position="158"/>
        <end position="180"/>
    </location>
</feature>
<dbReference type="InterPro" id="IPR052786">
    <property type="entry name" value="Spore_wall_assembly"/>
</dbReference>
<proteinExistence type="predicted"/>
<dbReference type="STRING" id="425265.A8Q8Z4"/>
<evidence type="ECO:0000256" key="1">
    <source>
        <dbReference type="SAM" id="MobiDB-lite"/>
    </source>
</evidence>
<dbReference type="EMBL" id="AAYY01000013">
    <property type="protein sequence ID" value="EDP42126.1"/>
    <property type="molecule type" value="Genomic_DNA"/>
</dbReference>
<evidence type="ECO:0000313" key="4">
    <source>
        <dbReference type="Proteomes" id="UP000008837"/>
    </source>
</evidence>
<feature type="region of interest" description="Disordered" evidence="1">
    <location>
        <begin position="267"/>
        <end position="329"/>
    </location>
</feature>
<keyword evidence="2" id="KW-0472">Membrane</keyword>
<keyword evidence="2" id="KW-0812">Transmembrane</keyword>
<gene>
    <name evidence="3" type="ORF">MGL_3375</name>
</gene>
<sequence length="329" mass="36641">MYRLVHDDKLWRPMWNACYAKVTQAGATTVAWSFISMPGQRLVSGLVLGKIGRASGAKWAYELIEAGAKQLGVPMLSFGTLTTLLLVLNQVNIVFDMFLGPQLRQFRNTAYQKTVESRGKSASFWTPYTEEYQHPPDLNAKSNEGIKERISEMVVRKAVFVLFGSIPLFGAILSAAYGALGFGRRIHQPFFEAKQMQDQEIKLWVAERRYDYMVFGFFALLLERLPLFGLIFSISNQIGAAMWAHDLEKRQHMFQRGELSPIVQDAEQKATHVSGTDVREKPGLSSVGSVDADKINSGSSNPFAAPATPATSAHVPVKRRVPPPPPPRL</sequence>
<dbReference type="VEuPathDB" id="FungiDB:MGL_3375"/>
<organism evidence="3 4">
    <name type="scientific">Malassezia globosa (strain ATCC MYA-4612 / CBS 7966)</name>
    <name type="common">Dandruff-associated fungus</name>
    <dbReference type="NCBI Taxonomy" id="425265"/>
    <lineage>
        <taxon>Eukaryota</taxon>
        <taxon>Fungi</taxon>
        <taxon>Dikarya</taxon>
        <taxon>Basidiomycota</taxon>
        <taxon>Ustilaginomycotina</taxon>
        <taxon>Malasseziomycetes</taxon>
        <taxon>Malasseziales</taxon>
        <taxon>Malasseziaceae</taxon>
        <taxon>Malassezia</taxon>
    </lineage>
</organism>
<dbReference type="GeneID" id="5853647"/>
<evidence type="ECO:0000313" key="3">
    <source>
        <dbReference type="EMBL" id="EDP42126.1"/>
    </source>
</evidence>
<dbReference type="AlphaFoldDB" id="A8Q8Z4"/>
<dbReference type="PANTHER" id="PTHR34292">
    <property type="entry name" value="OUTER SPORE WALL PROTEIN LDS1"/>
    <property type="match status" value="1"/>
</dbReference>
<evidence type="ECO:0000256" key="2">
    <source>
        <dbReference type="SAM" id="Phobius"/>
    </source>
</evidence>